<proteinExistence type="predicted"/>
<feature type="transmembrane region" description="Helical" evidence="1">
    <location>
        <begin position="802"/>
        <end position="829"/>
    </location>
</feature>
<dbReference type="AlphaFoldDB" id="A0A0F9TBR5"/>
<protein>
    <submittedName>
        <fullName evidence="2">Uncharacterized protein</fullName>
    </submittedName>
</protein>
<feature type="transmembrane region" description="Helical" evidence="1">
    <location>
        <begin position="12"/>
        <end position="29"/>
    </location>
</feature>
<name>A0A0F9TBR5_9ZZZZ</name>
<accession>A0A0F9TBR5</accession>
<dbReference type="EMBL" id="LAZR01000258">
    <property type="protein sequence ID" value="KKN78725.1"/>
    <property type="molecule type" value="Genomic_DNA"/>
</dbReference>
<keyword evidence="1" id="KW-0472">Membrane</keyword>
<gene>
    <name evidence="2" type="ORF">LCGC14_0347920</name>
</gene>
<comment type="caution">
    <text evidence="2">The sequence shown here is derived from an EMBL/GenBank/DDBJ whole genome shotgun (WGS) entry which is preliminary data.</text>
</comment>
<organism evidence="2">
    <name type="scientific">marine sediment metagenome</name>
    <dbReference type="NCBI Taxonomy" id="412755"/>
    <lineage>
        <taxon>unclassified sequences</taxon>
        <taxon>metagenomes</taxon>
        <taxon>ecological metagenomes</taxon>
    </lineage>
</organism>
<keyword evidence="1" id="KW-0812">Transmembrane</keyword>
<sequence length="837" mass="89381">MNLKKLVNKRYPIAWAIVLVFALLFINVFDSISNKACKTYANHVVTDFCRQTDIFVTKVSPGNLSNYPVAVPIDLRAYVDGNTLSEFGWDILPVQGAEVPAMIQDIDPGDVESIFWIQGDLLGSEATVTFNVYTGNADFKRDQGILLHQASGADSLSVLADAVFNITDNIEVIVHADTDTPDQNGILLDKLNGNNGYQLEVTTTGAGSILATVGSGAATDTLEVAWTGDETIRMTFDAGAVNDLDISFLNAAGVWVSQGDTNTTFASLGTHGNDLLIGTGFDGVIQEVEIRDDVGLGSYAKVAQWSFDARDITETQTGTDANSWTYIGTVEELISTHDATYTLINDQSGLSVAIGTAPLVSGASSSIQGVAFALSALDSIAGLAGATNAVEAWQRNTNTWYIGVVYDVAPFFSILEWNGDALSVKSTAGVGLITGQGNAISSWPSRTVVSDRIIAIGHNTAPFLTLLRWDDSAQAIIGEDTPALAPQGNTLDLVHWTNPRVSTVTIAVANVVDVEFYSYSERESNLSFKGSPTIPIPELTAITSISIPQEFRKRTVNTNLDVEDTSVFITQAQAFGADVLSWLWIDSSNADEDVADDDFSLTDDTTDIIVWNDREGDASEHLILIAYSSGSELRVLRTSHEKGSILSQATINSAGTSTAVDSWSTEVVASRLIASTYITTARVDLLTWNEQALGTVATLGLATSPTHLTSWKEPADTVVAAVESQILAISCGSCNGVSIVRASVSLEEIIVREEGLDFIETFAAQVGLDSVAAAGIVILLSFVGIYIIEGNLIGSGLVTSGLLIYFLVTGLIGFWVAIPIVFLGLFALYSRYRGAWE</sequence>
<evidence type="ECO:0000256" key="1">
    <source>
        <dbReference type="SAM" id="Phobius"/>
    </source>
</evidence>
<keyword evidence="1" id="KW-1133">Transmembrane helix</keyword>
<feature type="transmembrane region" description="Helical" evidence="1">
    <location>
        <begin position="771"/>
        <end position="790"/>
    </location>
</feature>
<reference evidence="2" key="1">
    <citation type="journal article" date="2015" name="Nature">
        <title>Complex archaea that bridge the gap between prokaryotes and eukaryotes.</title>
        <authorList>
            <person name="Spang A."/>
            <person name="Saw J.H."/>
            <person name="Jorgensen S.L."/>
            <person name="Zaremba-Niedzwiedzka K."/>
            <person name="Martijn J."/>
            <person name="Lind A.E."/>
            <person name="van Eijk R."/>
            <person name="Schleper C."/>
            <person name="Guy L."/>
            <person name="Ettema T.J."/>
        </authorList>
    </citation>
    <scope>NUCLEOTIDE SEQUENCE</scope>
</reference>
<evidence type="ECO:0000313" key="2">
    <source>
        <dbReference type="EMBL" id="KKN78725.1"/>
    </source>
</evidence>